<dbReference type="Pfam" id="PF01609">
    <property type="entry name" value="DDE_Tnp_1"/>
    <property type="match status" value="1"/>
</dbReference>
<evidence type="ECO:0000259" key="1">
    <source>
        <dbReference type="Pfam" id="PF01609"/>
    </source>
</evidence>
<feature type="domain" description="Transposase IS4-like" evidence="1">
    <location>
        <begin position="10"/>
        <end position="57"/>
    </location>
</feature>
<comment type="caution">
    <text evidence="2">The sequence shown here is derived from an EMBL/GenBank/DDBJ whole genome shotgun (WGS) entry which is preliminary data.</text>
</comment>
<dbReference type="InterPro" id="IPR002559">
    <property type="entry name" value="Transposase_11"/>
</dbReference>
<proteinExistence type="predicted"/>
<dbReference type="SUPFAM" id="SSF53098">
    <property type="entry name" value="Ribonuclease H-like"/>
    <property type="match status" value="1"/>
</dbReference>
<dbReference type="Gene3D" id="3.90.350.10">
    <property type="entry name" value="Transposase Inhibitor Protein From Tn5, Chain A, domain 1"/>
    <property type="match status" value="1"/>
</dbReference>
<dbReference type="PANTHER" id="PTHR33258:SF1">
    <property type="entry name" value="TRANSPOSASE INSL FOR INSERTION SEQUENCE ELEMENT IS186A-RELATED"/>
    <property type="match status" value="1"/>
</dbReference>
<dbReference type="Proteomes" id="UP000028487">
    <property type="component" value="Unassembled WGS sequence"/>
</dbReference>
<dbReference type="GO" id="GO:0006313">
    <property type="term" value="P:DNA transposition"/>
    <property type="evidence" value="ECO:0007669"/>
    <property type="project" value="InterPro"/>
</dbReference>
<evidence type="ECO:0000313" key="3">
    <source>
        <dbReference type="Proteomes" id="UP000028487"/>
    </source>
</evidence>
<name>A0A077NPH3_XENBV</name>
<dbReference type="GO" id="GO:0004803">
    <property type="term" value="F:transposase activity"/>
    <property type="evidence" value="ECO:0007669"/>
    <property type="project" value="InterPro"/>
</dbReference>
<dbReference type="RefSeq" id="WP_413743157.1">
    <property type="nucleotide sequence ID" value="NZ_CAWLWD010000130.1"/>
</dbReference>
<sequence length="87" mass="10313">MTEKRVCLWLTNLPEETFTADDIMDIYRCRWQIELLFKELKSHTNWRRFTTRKESPVTGHRPNSAQFAVFTAQTLSGKAIIYRCFAP</sequence>
<dbReference type="InterPro" id="IPR012337">
    <property type="entry name" value="RNaseH-like_sf"/>
</dbReference>
<dbReference type="GO" id="GO:0003677">
    <property type="term" value="F:DNA binding"/>
    <property type="evidence" value="ECO:0007669"/>
    <property type="project" value="InterPro"/>
</dbReference>
<organism evidence="2 3">
    <name type="scientific">Xenorhabdus bovienii str. feltiae Moldova</name>
    <dbReference type="NCBI Taxonomy" id="1398200"/>
    <lineage>
        <taxon>Bacteria</taxon>
        <taxon>Pseudomonadati</taxon>
        <taxon>Pseudomonadota</taxon>
        <taxon>Gammaproteobacteria</taxon>
        <taxon>Enterobacterales</taxon>
        <taxon>Morganellaceae</taxon>
        <taxon>Xenorhabdus</taxon>
    </lineage>
</organism>
<evidence type="ECO:0000313" key="2">
    <source>
        <dbReference type="EMBL" id="CDH00283.1"/>
    </source>
</evidence>
<dbReference type="HOGENOM" id="CLU_2482574_0_0_6"/>
<dbReference type="AlphaFoldDB" id="A0A077NPH3"/>
<reference evidence="2" key="1">
    <citation type="submission" date="2013-07" db="EMBL/GenBank/DDBJ databases">
        <title>Sub-species coevolution in mutualistic symbiosis.</title>
        <authorList>
            <person name="Murfin K."/>
            <person name="Klassen J."/>
            <person name="Lee M."/>
            <person name="Forst S."/>
            <person name="Stock P."/>
            <person name="Goodrich-Blair H."/>
        </authorList>
    </citation>
    <scope>NUCLEOTIDE SEQUENCE [LARGE SCALE GENOMIC DNA]</scope>
    <source>
        <strain evidence="2">Feltiae Moldova</strain>
    </source>
</reference>
<gene>
    <name evidence="2" type="ORF">XBFM1_1470013</name>
</gene>
<protein>
    <recommendedName>
        <fullName evidence="1">Transposase IS4-like domain-containing protein</fullName>
    </recommendedName>
</protein>
<accession>A0A077NPH3</accession>
<dbReference type="EMBL" id="CBSV010000054">
    <property type="protein sequence ID" value="CDH00283.1"/>
    <property type="molecule type" value="Genomic_DNA"/>
</dbReference>
<dbReference type="PANTHER" id="PTHR33258">
    <property type="entry name" value="TRANSPOSASE INSL FOR INSERTION SEQUENCE ELEMENT IS186A-RELATED"/>
    <property type="match status" value="1"/>
</dbReference>